<feature type="transmembrane region" description="Helical" evidence="2">
    <location>
        <begin position="23"/>
        <end position="49"/>
    </location>
</feature>
<organism evidence="3 4">
    <name type="scientific">Candidatus Iainarchaeum sp</name>
    <dbReference type="NCBI Taxonomy" id="3101447"/>
    <lineage>
        <taxon>Archaea</taxon>
        <taxon>Candidatus Iainarchaeota</taxon>
        <taxon>Candidatus Iainarchaeia</taxon>
        <taxon>Candidatus Iainarchaeales</taxon>
        <taxon>Candidatus Iainarchaeaceae</taxon>
        <taxon>Candidatus Iainarchaeum</taxon>
    </lineage>
</organism>
<proteinExistence type="predicted"/>
<feature type="transmembrane region" description="Helical" evidence="2">
    <location>
        <begin position="247"/>
        <end position="272"/>
    </location>
</feature>
<keyword evidence="2" id="KW-0472">Membrane</keyword>
<feature type="transmembrane region" description="Helical" evidence="2">
    <location>
        <begin position="156"/>
        <end position="175"/>
    </location>
</feature>
<evidence type="ECO:0000256" key="1">
    <source>
        <dbReference type="SAM" id="MobiDB-lite"/>
    </source>
</evidence>
<feature type="transmembrane region" description="Helical" evidence="2">
    <location>
        <begin position="131"/>
        <end position="149"/>
    </location>
</feature>
<feature type="transmembrane region" description="Helical" evidence="2">
    <location>
        <begin position="210"/>
        <end position="235"/>
    </location>
</feature>
<comment type="caution">
    <text evidence="3">The sequence shown here is derived from an EMBL/GenBank/DDBJ whole genome shotgun (WGS) entry which is preliminary data.</text>
</comment>
<evidence type="ECO:0008006" key="5">
    <source>
        <dbReference type="Google" id="ProtNLM"/>
    </source>
</evidence>
<feature type="transmembrane region" description="Helical" evidence="2">
    <location>
        <begin position="61"/>
        <end position="85"/>
    </location>
</feature>
<evidence type="ECO:0000256" key="2">
    <source>
        <dbReference type="SAM" id="Phobius"/>
    </source>
</evidence>
<gene>
    <name evidence="3" type="ORF">CL944_02845</name>
</gene>
<accession>A0A2D6LQD5</accession>
<dbReference type="Proteomes" id="UP000226712">
    <property type="component" value="Unassembled WGS sequence"/>
</dbReference>
<sequence length="389" mass="43228">MDYGKIVSNCFTLWFKDAKILKYLFSIIILSFVFISATYGLTFLLGYSIEGGSTTINPSDTLLLAVILIPGVLIYAFLYVYLTLLAQVRALQIVGFQTAPFTIGKLIKLIFLEIFSAIIALTSWYHKKWKFYFLGLFFLMLIGVVGAFISPVFLTLNLIALLFGLPYIILIYYNALRLSLSASIFLHKDQGIFDTLHEAWDLGKGNVPSIFVAALLVGILLIVVSIPIMIIALVLQFGAGGLLSPFIGGIISTLFSNAIMGPVLGMFSIFLMPSIYAQLKNQASSSTSKSSEVSIPSQSSSNQSQEVNRRRDAVQNRSAQPIERPVQQVQPKPIMGALTASETNQVEKLMDLLKDKAHDYSKEDLIHVMQEKNYSDKVVNEVLKRLRKN</sequence>
<protein>
    <recommendedName>
        <fullName evidence="5">Glycerophosphoryl diester phosphodiesterase membrane domain-containing protein</fullName>
    </recommendedName>
</protein>
<feature type="region of interest" description="Disordered" evidence="1">
    <location>
        <begin position="287"/>
        <end position="328"/>
    </location>
</feature>
<evidence type="ECO:0000313" key="4">
    <source>
        <dbReference type="Proteomes" id="UP000226712"/>
    </source>
</evidence>
<keyword evidence="2" id="KW-0812">Transmembrane</keyword>
<evidence type="ECO:0000313" key="3">
    <source>
        <dbReference type="EMBL" id="MAG18385.1"/>
    </source>
</evidence>
<feature type="compositionally biased region" description="Low complexity" evidence="1">
    <location>
        <begin position="287"/>
        <end position="305"/>
    </location>
</feature>
<name>A0A2D6LQD5_9ARCH</name>
<reference evidence="4" key="1">
    <citation type="submission" date="2017-09" db="EMBL/GenBank/DDBJ databases">
        <title>The Reconstruction of 2,631 Draft Metagenome-Assembled Genomes from the Global Oceans.</title>
        <authorList>
            <person name="Tully B.J."/>
            <person name="Graham E.D."/>
            <person name="Heidelberg J.F."/>
        </authorList>
    </citation>
    <scope>NUCLEOTIDE SEQUENCE [LARGE SCALE GENOMIC DNA]</scope>
</reference>
<dbReference type="AlphaFoldDB" id="A0A2D6LQD5"/>
<dbReference type="EMBL" id="NZBD01000016">
    <property type="protein sequence ID" value="MAG18385.1"/>
    <property type="molecule type" value="Genomic_DNA"/>
</dbReference>
<keyword evidence="2" id="KW-1133">Transmembrane helix</keyword>